<dbReference type="Pfam" id="PF14594">
    <property type="entry name" value="Sipho_Gp37"/>
    <property type="match status" value="1"/>
</dbReference>
<evidence type="ECO:0000259" key="1">
    <source>
        <dbReference type="Pfam" id="PF14594"/>
    </source>
</evidence>
<accession>A0A2Z4Q9J4</accession>
<dbReference type="Proteomes" id="UP000251243">
    <property type="component" value="Segment"/>
</dbReference>
<dbReference type="GeneID" id="54993699"/>
<feature type="domain" description="Gp28/Gp37-like" evidence="1">
    <location>
        <begin position="284"/>
        <end position="603"/>
    </location>
</feature>
<reference evidence="3" key="1">
    <citation type="submission" date="2018-04" db="EMBL/GenBank/DDBJ databases">
        <authorList>
            <person name="Go L.Y."/>
            <person name="Mitchell J.A."/>
        </authorList>
    </citation>
    <scope>NUCLEOTIDE SEQUENCE [LARGE SCALE GENOMIC DNA]</scope>
</reference>
<dbReference type="KEGG" id="vg:54993699"/>
<dbReference type="RefSeq" id="YP_009803139.1">
    <property type="nucleotide sequence ID" value="NC_047992.1"/>
</dbReference>
<dbReference type="InterPro" id="IPR029432">
    <property type="entry name" value="Gp28/Gp37-like_dom"/>
</dbReference>
<organism evidence="2 3">
    <name type="scientific">Microbacterium phage Zeta1847</name>
    <dbReference type="NCBI Taxonomy" id="2201444"/>
    <lineage>
        <taxon>Viruses</taxon>
        <taxon>Duplodnaviria</taxon>
        <taxon>Heunggongvirae</taxon>
        <taxon>Uroviricota</taxon>
        <taxon>Caudoviricetes</taxon>
        <taxon>Casidaviridae</taxon>
        <taxon>Zetavirus</taxon>
        <taxon>Zetavirus zeta1847</taxon>
    </lineage>
</organism>
<proteinExistence type="predicted"/>
<evidence type="ECO:0000313" key="2">
    <source>
        <dbReference type="EMBL" id="AWY06650.1"/>
    </source>
</evidence>
<name>A0A2Z4Q9J4_9CAUD</name>
<protein>
    <submittedName>
        <fullName evidence="2">Minor tail protein</fullName>
    </submittedName>
</protein>
<keyword evidence="3" id="KW-1185">Reference proteome</keyword>
<evidence type="ECO:0000313" key="3">
    <source>
        <dbReference type="Proteomes" id="UP000251243"/>
    </source>
</evidence>
<sequence>MASPLVAQVRNADLERVGILSDEDAAALKLFPVRNGVGTWELELPHLVRAGADMGHWVRHPKTYSEWVELRRNHFTNPGAVTGTRFTSWAGASGNGKAESTVSGIAWAVSGYARRVTWTAVGGSPDNGDAGVVVGTQSGSDIITPDAEWTVEYDIELSHDATLSAPTPYASTGSYTGIARSHTTNTTFAAGRAHHRWLTFRADATAIANTLRVIQTMYGKSVGSWMQISNVVLYPGRKADFPYIDPNAPAGELLRTRWTSTENLSAVVEESRVITSKPDEFVVDHPAGSWVRHRLAEELAKPGSGIIVDLPGGQRFTGPTLSPEFVETTDDPRGKWRFTGVSDSVVLADRLAYPDPTVADAQASSSSRAYDTRSGAAETLMHAYVDANIGPASGTTRRDTRLVMGTDLGRGASRVKSARFPTLLELCQELAAPDGLLFDVVQVADRLEFRTAVPQDRTSEVRLDVQGDTLDAAKWGYSGPSVTDVVVLGSGEGSERVIRTRSTSSPDAAAWGRVIEVSVDSRGSEDITELDTKGDEVLAANGARIDSLDLVPSAINTRDLGSRYWLGDLVTVNVAGVPVKATVSELRIEVTPEGVYATAKVGDAVGFDPDKATGARLSGVESRVSALERTAEAAIPAPTQGTTAQRDAYYGTPTSDAQRAALANARIAYFNTDLGWMESYYAPTGTAGLAARGLVTGTAAGWYPIGRGPRATLHAASGGQTRTNGQSYEAWQPFGSGDSNRNAGDAFVSAETSYLRMNLAGRWRIAAGLYFPNGSGTGVQSLRVNTASGGGLKAIAKPVPLLGNYGQFIEWEFPDMPVPAGAGAFLYTDAASWTIGGSNSYLAVEYLGPALVTA</sequence>
<gene>
    <name evidence="2" type="primary">16</name>
    <name evidence="2" type="ORF">SEA_ZETA1847_16</name>
</gene>
<dbReference type="EMBL" id="MH271320">
    <property type="protein sequence ID" value="AWY06650.1"/>
    <property type="molecule type" value="Genomic_DNA"/>
</dbReference>